<dbReference type="Pfam" id="PF06718">
    <property type="entry name" value="DUF1203"/>
    <property type="match status" value="1"/>
</dbReference>
<dbReference type="AlphaFoldDB" id="A0A919S2L5"/>
<sequence>MMTTIAYRISALSPALLAEVRADPAAERHCALGGEQLRCCLRNAAAGEGLLLFNYEPPLPASPYREKGAVFAHAAPCGGPADDLPYPPDWYGRPQVLRAYDSSGRIHPASRQHDGGDPVAALTAVLAEPGVVLVHSRNVVYGCYLFSALPAGAASR</sequence>
<accession>A0A919S2L5</accession>
<name>A0A919S2L5_9ACTN</name>
<organism evidence="1 2">
    <name type="scientific">Actinoplanes auranticolor</name>
    <dbReference type="NCBI Taxonomy" id="47988"/>
    <lineage>
        <taxon>Bacteria</taxon>
        <taxon>Bacillati</taxon>
        <taxon>Actinomycetota</taxon>
        <taxon>Actinomycetes</taxon>
        <taxon>Micromonosporales</taxon>
        <taxon>Micromonosporaceae</taxon>
        <taxon>Actinoplanes</taxon>
    </lineage>
</organism>
<dbReference type="RefSeq" id="WP_212986539.1">
    <property type="nucleotide sequence ID" value="NZ_BAABEA010000046.1"/>
</dbReference>
<keyword evidence="2" id="KW-1185">Reference proteome</keyword>
<comment type="caution">
    <text evidence="1">The sequence shown here is derived from an EMBL/GenBank/DDBJ whole genome shotgun (WGS) entry which is preliminary data.</text>
</comment>
<reference evidence="1" key="1">
    <citation type="submission" date="2021-03" db="EMBL/GenBank/DDBJ databases">
        <title>Whole genome shotgun sequence of Actinoplanes auranticolor NBRC 12245.</title>
        <authorList>
            <person name="Komaki H."/>
            <person name="Tamura T."/>
        </authorList>
    </citation>
    <scope>NUCLEOTIDE SEQUENCE</scope>
    <source>
        <strain evidence="1">NBRC 12245</strain>
    </source>
</reference>
<evidence type="ECO:0008006" key="3">
    <source>
        <dbReference type="Google" id="ProtNLM"/>
    </source>
</evidence>
<evidence type="ECO:0000313" key="2">
    <source>
        <dbReference type="Proteomes" id="UP000681340"/>
    </source>
</evidence>
<evidence type="ECO:0000313" key="1">
    <source>
        <dbReference type="EMBL" id="GIM63410.1"/>
    </source>
</evidence>
<gene>
    <name evidence="1" type="ORF">Aau02nite_03850</name>
</gene>
<protein>
    <recommendedName>
        <fullName evidence="3">DUF1203 domain-containing protein</fullName>
    </recommendedName>
</protein>
<dbReference type="Proteomes" id="UP000681340">
    <property type="component" value="Unassembled WGS sequence"/>
</dbReference>
<dbReference type="InterPro" id="IPR009593">
    <property type="entry name" value="DUF1203"/>
</dbReference>
<dbReference type="EMBL" id="BOQL01000004">
    <property type="protein sequence ID" value="GIM63410.1"/>
    <property type="molecule type" value="Genomic_DNA"/>
</dbReference>
<proteinExistence type="predicted"/>